<dbReference type="InterPro" id="IPR028037">
    <property type="entry name" value="Antitoxin_Rv0909/MT0933"/>
</dbReference>
<name>A0ABN2NP11_9PSEU</name>
<evidence type="ECO:0000313" key="2">
    <source>
        <dbReference type="EMBL" id="GAA1879240.1"/>
    </source>
</evidence>
<comment type="caution">
    <text evidence="2">The sequence shown here is derived from an EMBL/GenBank/DDBJ whole genome shotgun (WGS) entry which is preliminary data.</text>
</comment>
<reference evidence="2 3" key="1">
    <citation type="journal article" date="2019" name="Int. J. Syst. Evol. Microbiol.">
        <title>The Global Catalogue of Microorganisms (GCM) 10K type strain sequencing project: providing services to taxonomists for standard genome sequencing and annotation.</title>
        <authorList>
            <consortium name="The Broad Institute Genomics Platform"/>
            <consortium name="The Broad Institute Genome Sequencing Center for Infectious Disease"/>
            <person name="Wu L."/>
            <person name="Ma J."/>
        </authorList>
    </citation>
    <scope>NUCLEOTIDE SEQUENCE [LARGE SCALE GENOMIC DNA]</scope>
    <source>
        <strain evidence="2 3">JCM 16009</strain>
    </source>
</reference>
<dbReference type="Proteomes" id="UP001500449">
    <property type="component" value="Unassembled WGS sequence"/>
</dbReference>
<dbReference type="Pfam" id="PF14013">
    <property type="entry name" value="MT0933_antitox"/>
    <property type="match status" value="1"/>
</dbReference>
<gene>
    <name evidence="2" type="ORF">GCM10009836_70750</name>
</gene>
<keyword evidence="3" id="KW-1185">Reference proteome</keyword>
<dbReference type="EMBL" id="BAAAQK010000029">
    <property type="protein sequence ID" value="GAA1879240.1"/>
    <property type="molecule type" value="Genomic_DNA"/>
</dbReference>
<proteinExistence type="predicted"/>
<organism evidence="2 3">
    <name type="scientific">Pseudonocardia ailaonensis</name>
    <dbReference type="NCBI Taxonomy" id="367279"/>
    <lineage>
        <taxon>Bacteria</taxon>
        <taxon>Bacillati</taxon>
        <taxon>Actinomycetota</taxon>
        <taxon>Actinomycetes</taxon>
        <taxon>Pseudonocardiales</taxon>
        <taxon>Pseudonocardiaceae</taxon>
        <taxon>Pseudonocardia</taxon>
    </lineage>
</organism>
<evidence type="ECO:0000256" key="1">
    <source>
        <dbReference type="SAM" id="MobiDB-lite"/>
    </source>
</evidence>
<evidence type="ECO:0000313" key="3">
    <source>
        <dbReference type="Proteomes" id="UP001500449"/>
    </source>
</evidence>
<feature type="region of interest" description="Disordered" evidence="1">
    <location>
        <begin position="43"/>
        <end position="82"/>
    </location>
</feature>
<feature type="compositionally biased region" description="Pro residues" evidence="1">
    <location>
        <begin position="73"/>
        <end position="82"/>
    </location>
</feature>
<protein>
    <recommendedName>
        <fullName evidence="4">Antitoxin</fullName>
    </recommendedName>
</protein>
<dbReference type="RefSeq" id="WP_344427637.1">
    <property type="nucleotide sequence ID" value="NZ_BAAAQK010000029.1"/>
</dbReference>
<evidence type="ECO:0008006" key="4">
    <source>
        <dbReference type="Google" id="ProtNLM"/>
    </source>
</evidence>
<sequence>MAGMFKKLGALAVAAEGARRYAQKNPDKAGKLLDQAAQFVDKQTKGKYSGQIRGATQKAKGAAGIHDRRGYGEPPPGPYERA</sequence>
<accession>A0ABN2NP11</accession>